<protein>
    <recommendedName>
        <fullName evidence="6">Deoxyribose-phosphate aldolase</fullName>
        <shortName evidence="6">DERA</shortName>
        <ecNumber evidence="6">4.1.2.4</ecNumber>
    </recommendedName>
    <alternativeName>
        <fullName evidence="6">2-deoxy-D-ribose 5-phosphate aldolase</fullName>
    </alternativeName>
    <alternativeName>
        <fullName evidence="6">Phosphodeoxyriboaldolase</fullName>
        <shortName evidence="6">Deoxyriboaldolase</shortName>
    </alternativeName>
</protein>
<dbReference type="Gene3D" id="3.20.20.70">
    <property type="entry name" value="Aldolase class I"/>
    <property type="match status" value="1"/>
</dbReference>
<dbReference type="GO" id="GO:0004139">
    <property type="term" value="F:deoxyribose-phosphate aldolase activity"/>
    <property type="evidence" value="ECO:0007669"/>
    <property type="project" value="UniProtKB-EC"/>
</dbReference>
<evidence type="ECO:0000256" key="6">
    <source>
        <dbReference type="HAMAP-Rule" id="MF_00114"/>
    </source>
</evidence>
<dbReference type="Proteomes" id="UP001059773">
    <property type="component" value="Chromosome"/>
</dbReference>
<gene>
    <name evidence="6 7" type="primary">deoC</name>
    <name evidence="7" type="ORF">NP439_23655</name>
</gene>
<evidence type="ECO:0000256" key="4">
    <source>
        <dbReference type="ARBA" id="ARBA00023270"/>
    </source>
</evidence>
<dbReference type="PANTHER" id="PTHR10889:SF1">
    <property type="entry name" value="DEOXYRIBOSE-PHOSPHATE ALDOLASE"/>
    <property type="match status" value="1"/>
</dbReference>
<dbReference type="HAMAP" id="MF_00114">
    <property type="entry name" value="DeoC_type1"/>
    <property type="match status" value="1"/>
</dbReference>
<dbReference type="RefSeq" id="WP_256708173.1">
    <property type="nucleotide sequence ID" value="NZ_CP101914.1"/>
</dbReference>
<keyword evidence="2 6" id="KW-0963">Cytoplasm</keyword>
<dbReference type="NCBIfam" id="TIGR00126">
    <property type="entry name" value="deoC"/>
    <property type="match status" value="1"/>
</dbReference>
<dbReference type="EMBL" id="CP101914">
    <property type="protein sequence ID" value="UUI02988.1"/>
    <property type="molecule type" value="Genomic_DNA"/>
</dbReference>
<dbReference type="InterPro" id="IPR013785">
    <property type="entry name" value="Aldolase_TIM"/>
</dbReference>
<keyword evidence="4 6" id="KW-0704">Schiff base</keyword>
<dbReference type="PIRSF" id="PIRSF001357">
    <property type="entry name" value="DeoC"/>
    <property type="match status" value="1"/>
</dbReference>
<evidence type="ECO:0000256" key="5">
    <source>
        <dbReference type="ARBA" id="ARBA00048791"/>
    </source>
</evidence>
<dbReference type="EC" id="4.1.2.4" evidence="6"/>
<name>A0ABY5JRQ5_9BACI</name>
<sequence length="228" mass="24768">MTTFTKEEIAKKIQHTNVNPDLNREGIISLCNDCIEYNFDGVMLQPCWIEEAKKMFNNTDIKVCTALGFPMGGATTASKVKETENVFKLGADQLDFMANVGFLKSKMYDEYKNEIKEIVHAASGKVTKIMLEFGMLTQDEKEIAAELALEAGVTYLKNSSGWGRGGKATVDDIQLLKKIAGDKALVKASGGIRSYEDCIEILNAGASLIGTSAGVKILTGTGEQASDY</sequence>
<dbReference type="SUPFAM" id="SSF51569">
    <property type="entry name" value="Aldolase"/>
    <property type="match status" value="1"/>
</dbReference>
<dbReference type="InterPro" id="IPR028581">
    <property type="entry name" value="DeoC_typeI"/>
</dbReference>
<reference evidence="7" key="1">
    <citation type="submission" date="2022-07" db="EMBL/GenBank/DDBJ databases">
        <title>FELIX.</title>
        <authorList>
            <person name="Wan K.H."/>
            <person name="Park S."/>
            <person name="Lawrence Q."/>
            <person name="Eichenberger J.P."/>
            <person name="Booth B.W."/>
            <person name="Piaggio A.J."/>
            <person name="Chandler J.C."/>
            <person name="Franklin A.B."/>
            <person name="Celniker S.E."/>
        </authorList>
    </citation>
    <scope>NUCLEOTIDE SEQUENCE</scope>
    <source>
        <strain evidence="7">QA-1986 374</strain>
    </source>
</reference>
<comment type="catalytic activity">
    <reaction evidence="5 6">
        <text>2-deoxy-D-ribose 5-phosphate = D-glyceraldehyde 3-phosphate + acetaldehyde</text>
        <dbReference type="Rhea" id="RHEA:12821"/>
        <dbReference type="ChEBI" id="CHEBI:15343"/>
        <dbReference type="ChEBI" id="CHEBI:59776"/>
        <dbReference type="ChEBI" id="CHEBI:62877"/>
        <dbReference type="EC" id="4.1.2.4"/>
    </reaction>
</comment>
<comment type="subcellular location">
    <subcellularLocation>
        <location evidence="6">Cytoplasm</location>
    </subcellularLocation>
</comment>
<accession>A0ABY5JRQ5</accession>
<dbReference type="SMART" id="SM01133">
    <property type="entry name" value="DeoC"/>
    <property type="match status" value="1"/>
</dbReference>
<dbReference type="CDD" id="cd00959">
    <property type="entry name" value="DeoC"/>
    <property type="match status" value="1"/>
</dbReference>
<feature type="active site" description="Schiff-base intermediate with acetaldehyde" evidence="6">
    <location>
        <position position="157"/>
    </location>
</feature>
<comment type="function">
    <text evidence="6">Catalyzes a reversible aldol reaction between acetaldehyde and D-glyceraldehyde 3-phosphate to generate 2-deoxy-D-ribose 5-phosphate.</text>
</comment>
<dbReference type="InterPro" id="IPR011343">
    <property type="entry name" value="DeoC"/>
</dbReference>
<comment type="pathway">
    <text evidence="6">Carbohydrate degradation; 2-deoxy-D-ribose 1-phosphate degradation; D-glyceraldehyde 3-phosphate and acetaldehyde from 2-deoxy-alpha-D-ribose 1-phosphate: step 2/2.</text>
</comment>
<proteinExistence type="inferred from homology"/>
<evidence type="ECO:0000256" key="3">
    <source>
        <dbReference type="ARBA" id="ARBA00023239"/>
    </source>
</evidence>
<evidence type="ECO:0000256" key="1">
    <source>
        <dbReference type="ARBA" id="ARBA00010936"/>
    </source>
</evidence>
<evidence type="ECO:0000313" key="8">
    <source>
        <dbReference type="Proteomes" id="UP001059773"/>
    </source>
</evidence>
<feature type="active site" description="Proton donor/acceptor" evidence="6">
    <location>
        <position position="187"/>
    </location>
</feature>
<comment type="similarity">
    <text evidence="1 6">Belongs to the DeoC/FbaB aldolase family. DeoC type 1 subfamily.</text>
</comment>
<dbReference type="PANTHER" id="PTHR10889">
    <property type="entry name" value="DEOXYRIBOSE-PHOSPHATE ALDOLASE"/>
    <property type="match status" value="1"/>
</dbReference>
<keyword evidence="3 6" id="KW-0456">Lyase</keyword>
<evidence type="ECO:0000313" key="7">
    <source>
        <dbReference type="EMBL" id="UUI02988.1"/>
    </source>
</evidence>
<feature type="active site" description="Proton donor/acceptor" evidence="6">
    <location>
        <position position="95"/>
    </location>
</feature>
<dbReference type="Pfam" id="PF01791">
    <property type="entry name" value="DeoC"/>
    <property type="match status" value="1"/>
</dbReference>
<keyword evidence="8" id="KW-1185">Reference proteome</keyword>
<organism evidence="7 8">
    <name type="scientific">Oceanobacillus jeddahense</name>
    <dbReference type="NCBI Taxonomy" id="1462527"/>
    <lineage>
        <taxon>Bacteria</taxon>
        <taxon>Bacillati</taxon>
        <taxon>Bacillota</taxon>
        <taxon>Bacilli</taxon>
        <taxon>Bacillales</taxon>
        <taxon>Bacillaceae</taxon>
        <taxon>Oceanobacillus</taxon>
    </lineage>
</organism>
<dbReference type="InterPro" id="IPR002915">
    <property type="entry name" value="DeoC/FbaB/LacD_aldolase"/>
</dbReference>
<evidence type="ECO:0000256" key="2">
    <source>
        <dbReference type="ARBA" id="ARBA00022490"/>
    </source>
</evidence>